<reference evidence="1" key="1">
    <citation type="submission" date="2016-08" db="EMBL/GenBank/DDBJ databases">
        <authorList>
            <person name="Seilhamer J.J."/>
        </authorList>
    </citation>
    <scope>NUCLEOTIDE SEQUENCE</scope>
    <source>
        <strain evidence="1">86</strain>
    </source>
</reference>
<accession>A0A212LP48</accession>
<name>A0A212LP48_9HYPH</name>
<protein>
    <recommendedName>
        <fullName evidence="2">Nucleoside-diphosphate-sugar epimerase</fullName>
    </recommendedName>
</protein>
<gene>
    <name evidence="1" type="ORF">KL86PLE_90311</name>
</gene>
<organism evidence="1">
    <name type="scientific">uncultured Pleomorphomonas sp</name>
    <dbReference type="NCBI Taxonomy" id="442121"/>
    <lineage>
        <taxon>Bacteria</taxon>
        <taxon>Pseudomonadati</taxon>
        <taxon>Pseudomonadota</taxon>
        <taxon>Alphaproteobacteria</taxon>
        <taxon>Hyphomicrobiales</taxon>
        <taxon>Pleomorphomonadaceae</taxon>
        <taxon>Pleomorphomonas</taxon>
        <taxon>environmental samples</taxon>
    </lineage>
</organism>
<dbReference type="Pfam" id="PF06258">
    <property type="entry name" value="Mito_fiss_Elm1"/>
    <property type="match status" value="1"/>
</dbReference>
<sequence length="316" mass="33966">MTPPSVWILTDGKAGDEQPLAGIAEAMGVTPEFRRVHPRKPFAWLMPWGPIDWRESPGRPGSPLAPPYPDVCLATGRRAVAYLRHLKRLSPTTCTVLFKDPRTRRHGADLVIVQAHDKLRGPDVKVVTTAPNRLPPARLDAIRADPPADLAALPRPRLAVLVGGDSRHHRFTPDDIARLIAGLQEKVAAGASLMITASRRTPPALAVALRALAERNGRVVFWNGDGANPLAAYMALADELVVTADSTNMIGEAATTGRPIQIFHPSGGHPKIAAFIDLLGKEVRVGRFPDAPATGTYPPVNSTADIADAVLTAFRR</sequence>
<evidence type="ECO:0008006" key="2">
    <source>
        <dbReference type="Google" id="ProtNLM"/>
    </source>
</evidence>
<dbReference type="EMBL" id="FMJD01000013">
    <property type="protein sequence ID" value="SCM79256.1"/>
    <property type="molecule type" value="Genomic_DNA"/>
</dbReference>
<dbReference type="PANTHER" id="PTHR33986:SF15">
    <property type="entry name" value="MITOCHONDRIAL FISSION PROTEIN ELM1"/>
    <property type="match status" value="1"/>
</dbReference>
<dbReference type="InterPro" id="IPR009367">
    <property type="entry name" value="Elm1-like"/>
</dbReference>
<dbReference type="RefSeq" id="WP_288198457.1">
    <property type="nucleotide sequence ID" value="NZ_LT608334.1"/>
</dbReference>
<dbReference type="PANTHER" id="PTHR33986">
    <property type="entry name" value="OS02G0535700 PROTEIN"/>
    <property type="match status" value="1"/>
</dbReference>
<evidence type="ECO:0000313" key="1">
    <source>
        <dbReference type="EMBL" id="SCM79256.1"/>
    </source>
</evidence>
<dbReference type="AlphaFoldDB" id="A0A212LP48"/>
<proteinExistence type="predicted"/>